<dbReference type="PANTHER" id="PTHR43591">
    <property type="entry name" value="METHYLTRANSFERASE"/>
    <property type="match status" value="1"/>
</dbReference>
<evidence type="ECO:0000259" key="1">
    <source>
        <dbReference type="Pfam" id="PF08241"/>
    </source>
</evidence>
<dbReference type="Gene3D" id="3.40.50.150">
    <property type="entry name" value="Vaccinia Virus protein VP39"/>
    <property type="match status" value="1"/>
</dbReference>
<reference evidence="2 3" key="1">
    <citation type="submission" date="2019-11" db="EMBL/GenBank/DDBJ databases">
        <authorList>
            <person name="Li J."/>
        </authorList>
    </citation>
    <scope>NUCLEOTIDE SEQUENCE [LARGE SCALE GENOMIC DNA]</scope>
    <source>
        <strain evidence="2 3">J4</strain>
    </source>
</reference>
<keyword evidence="2" id="KW-0808">Transferase</keyword>
<dbReference type="GO" id="GO:0032259">
    <property type="term" value="P:methylation"/>
    <property type="evidence" value="ECO:0007669"/>
    <property type="project" value="UniProtKB-KW"/>
</dbReference>
<dbReference type="SUPFAM" id="SSF53335">
    <property type="entry name" value="S-adenosyl-L-methionine-dependent methyltransferases"/>
    <property type="match status" value="1"/>
</dbReference>
<dbReference type="Pfam" id="PF08241">
    <property type="entry name" value="Methyltransf_11"/>
    <property type="match status" value="1"/>
</dbReference>
<keyword evidence="3" id="KW-1185">Reference proteome</keyword>
<dbReference type="InterPro" id="IPR013216">
    <property type="entry name" value="Methyltransf_11"/>
</dbReference>
<dbReference type="InterPro" id="IPR029063">
    <property type="entry name" value="SAM-dependent_MTases_sf"/>
</dbReference>
<comment type="caution">
    <text evidence="2">The sequence shown here is derived from an EMBL/GenBank/DDBJ whole genome shotgun (WGS) entry which is preliminary data.</text>
</comment>
<dbReference type="GO" id="GO:0008757">
    <property type="term" value="F:S-adenosylmethionine-dependent methyltransferase activity"/>
    <property type="evidence" value="ECO:0007669"/>
    <property type="project" value="InterPro"/>
</dbReference>
<dbReference type="RefSeq" id="WP_153727230.1">
    <property type="nucleotide sequence ID" value="NZ_WJNH01000002.1"/>
</dbReference>
<dbReference type="OrthoDB" id="43862at2"/>
<evidence type="ECO:0000313" key="3">
    <source>
        <dbReference type="Proteomes" id="UP000480185"/>
    </source>
</evidence>
<sequence>MNDEKAKVRAQFSKNPQSYVESITHAKADDLEKLVQWLSPEQSWVVLDVATGGGHVAKHVSPYVKQVFSTDLTKEMLENTSKNLKDLDNIFYVLADAEELPFLNHTFDAVTCRIAPHHFPHPSKFVSEVSRVLKPGGKMMLVDNVAPNDENLASYMNTFEQLRDYSHVKCLSTREWKQLFDDNDLVMQKEECRKKTYEYDSWVHRTTDTEEQQSKVRDFILSGSKEQLHYFQIKKQGECIHSLQIDESMFLCEKNS</sequence>
<dbReference type="PANTHER" id="PTHR43591:SF24">
    <property type="entry name" value="2-METHOXY-6-POLYPRENYL-1,4-BENZOQUINOL METHYLASE, MITOCHONDRIAL"/>
    <property type="match status" value="1"/>
</dbReference>
<dbReference type="Proteomes" id="UP000480185">
    <property type="component" value="Unassembled WGS sequence"/>
</dbReference>
<keyword evidence="2" id="KW-0489">Methyltransferase</keyword>
<feature type="domain" description="Methyltransferase type 11" evidence="1">
    <location>
        <begin position="47"/>
        <end position="140"/>
    </location>
</feature>
<accession>A0A6G1X2Z0</accession>
<proteinExistence type="predicted"/>
<protein>
    <submittedName>
        <fullName evidence="2">Methyltransferase domain-containing protein</fullName>
    </submittedName>
</protein>
<dbReference type="EMBL" id="WJNH01000002">
    <property type="protein sequence ID" value="MRG85266.1"/>
    <property type="molecule type" value="Genomic_DNA"/>
</dbReference>
<gene>
    <name evidence="2" type="ORF">GH754_02870</name>
</gene>
<evidence type="ECO:0000313" key="2">
    <source>
        <dbReference type="EMBL" id="MRG85266.1"/>
    </source>
</evidence>
<name>A0A6G1X2Z0_9BACI</name>
<dbReference type="AlphaFoldDB" id="A0A6G1X2Z0"/>
<organism evidence="2 3">
    <name type="scientific">Salinibacillus xinjiangensis</name>
    <dbReference type="NCBI Taxonomy" id="1229268"/>
    <lineage>
        <taxon>Bacteria</taxon>
        <taxon>Bacillati</taxon>
        <taxon>Bacillota</taxon>
        <taxon>Bacilli</taxon>
        <taxon>Bacillales</taxon>
        <taxon>Bacillaceae</taxon>
        <taxon>Salinibacillus</taxon>
    </lineage>
</organism>
<dbReference type="CDD" id="cd02440">
    <property type="entry name" value="AdoMet_MTases"/>
    <property type="match status" value="1"/>
</dbReference>